<protein>
    <recommendedName>
        <fullName evidence="3">Peptidase C13</fullName>
    </recommendedName>
</protein>
<comment type="caution">
    <text evidence="1">The sequence shown here is derived from an EMBL/GenBank/DDBJ whole genome shotgun (WGS) entry which is preliminary data.</text>
</comment>
<dbReference type="GO" id="GO:0006508">
    <property type="term" value="P:proteolysis"/>
    <property type="evidence" value="ECO:0007669"/>
    <property type="project" value="InterPro"/>
</dbReference>
<dbReference type="EMBL" id="SUMF01000001">
    <property type="protein sequence ID" value="TJZ78965.1"/>
    <property type="molecule type" value="Genomic_DNA"/>
</dbReference>
<accession>A0A4U0QC42</accession>
<dbReference type="InterPro" id="IPR001096">
    <property type="entry name" value="Peptidase_C13"/>
</dbReference>
<gene>
    <name evidence="1" type="ORF">FAZ21_01375</name>
</gene>
<dbReference type="Gene3D" id="3.40.50.1460">
    <property type="match status" value="1"/>
</dbReference>
<evidence type="ECO:0008006" key="3">
    <source>
        <dbReference type="Google" id="ProtNLM"/>
    </source>
</evidence>
<sequence length="308" mass="33885">MFGELIESNLNPDQTGREKHSYRLALPFFWMTIMRRAPCLFWLLCLLWLTGCASMTPQPSATATALLEAQLSAMPAKAEQPKVYGLSIAGYAWPEVFGNEARHASATLATRYGAEDAQVLLSNDPGDRERYPQANLDTLERALRGIGARMDPQRDVLMLYMVSHGQQDGSVLLKQPGRAGEALSPTWLKTTLGKAGIKYVMLAVSACFSGSFVNAFLYDPDALVLSASRSDRVSFGCSVRDDYTFFGKALLVDQDTRHLDWPALFLTVSDKVAAREKEIGEKIGSVPQIHFGNALQDHLLQAGLRPGK</sequence>
<dbReference type="GO" id="GO:0008233">
    <property type="term" value="F:peptidase activity"/>
    <property type="evidence" value="ECO:0007669"/>
    <property type="project" value="InterPro"/>
</dbReference>
<dbReference type="Proteomes" id="UP000310016">
    <property type="component" value="Unassembled WGS sequence"/>
</dbReference>
<organism evidence="1 2">
    <name type="scientific">Chitiniphilus eburneus</name>
    <dbReference type="NCBI Taxonomy" id="2571148"/>
    <lineage>
        <taxon>Bacteria</taxon>
        <taxon>Pseudomonadati</taxon>
        <taxon>Pseudomonadota</taxon>
        <taxon>Betaproteobacteria</taxon>
        <taxon>Neisseriales</taxon>
        <taxon>Chitinibacteraceae</taxon>
        <taxon>Chitiniphilus</taxon>
    </lineage>
</organism>
<evidence type="ECO:0000313" key="1">
    <source>
        <dbReference type="EMBL" id="TJZ78965.1"/>
    </source>
</evidence>
<evidence type="ECO:0000313" key="2">
    <source>
        <dbReference type="Proteomes" id="UP000310016"/>
    </source>
</evidence>
<dbReference type="Pfam" id="PF01650">
    <property type="entry name" value="Peptidase_C13"/>
    <property type="match status" value="1"/>
</dbReference>
<dbReference type="OrthoDB" id="345222at2"/>
<reference evidence="1 2" key="1">
    <citation type="submission" date="2019-04" db="EMBL/GenBank/DDBJ databases">
        <title>Chitiniphilus eburnea sp. nov., a novel chitinolytic bacterium isolated from aquaculture sludge.</title>
        <authorList>
            <person name="Sheng M."/>
        </authorList>
    </citation>
    <scope>NUCLEOTIDE SEQUENCE [LARGE SCALE GENOMIC DNA]</scope>
    <source>
        <strain evidence="1 2">HX-2-15</strain>
    </source>
</reference>
<proteinExistence type="predicted"/>
<keyword evidence="2" id="KW-1185">Reference proteome</keyword>
<dbReference type="AlphaFoldDB" id="A0A4U0QC42"/>
<name>A0A4U0QC42_9NEIS</name>